<accession>A0A495VS99</accession>
<feature type="domain" description="Phosphoribosyl-dephospho-CoA transferase MdcG N-terminal" evidence="4">
    <location>
        <begin position="2"/>
        <end position="81"/>
    </location>
</feature>
<name>A0A495VS99_9RHOO</name>
<reference evidence="5 6" key="1">
    <citation type="submission" date="2018-10" db="EMBL/GenBank/DDBJ databases">
        <title>Genomic Encyclopedia of Type Strains, Phase IV (KMG-IV): sequencing the most valuable type-strain genomes for metagenomic binning, comparative biology and taxonomic classification.</title>
        <authorList>
            <person name="Goeker M."/>
        </authorList>
    </citation>
    <scope>NUCLEOTIDE SEQUENCE [LARGE SCALE GENOMIC DNA]</scope>
    <source>
        <strain evidence="5 6">DSM 23841</strain>
    </source>
</reference>
<dbReference type="GO" id="GO:0016779">
    <property type="term" value="F:nucleotidyltransferase activity"/>
    <property type="evidence" value="ECO:0007669"/>
    <property type="project" value="UniProtKB-KW"/>
</dbReference>
<evidence type="ECO:0000313" key="5">
    <source>
        <dbReference type="EMBL" id="RKT51295.1"/>
    </source>
</evidence>
<protein>
    <submittedName>
        <fullName evidence="5">Phosphoribosyl-dephospho-CoA transferase</fullName>
    </submittedName>
</protein>
<evidence type="ECO:0000256" key="2">
    <source>
        <dbReference type="ARBA" id="ARBA00022695"/>
    </source>
</evidence>
<dbReference type="Proteomes" id="UP000270626">
    <property type="component" value="Unassembled WGS sequence"/>
</dbReference>
<keyword evidence="1 5" id="KW-0808">Transferase</keyword>
<evidence type="ECO:0000313" key="6">
    <source>
        <dbReference type="Proteomes" id="UP000270626"/>
    </source>
</evidence>
<dbReference type="EMBL" id="RBXP01000016">
    <property type="protein sequence ID" value="RKT51295.1"/>
    <property type="molecule type" value="Genomic_DNA"/>
</dbReference>
<comment type="caution">
    <text evidence="5">The sequence shown here is derived from an EMBL/GenBank/DDBJ whole genome shotgun (WGS) entry which is preliminary data.</text>
</comment>
<evidence type="ECO:0000256" key="1">
    <source>
        <dbReference type="ARBA" id="ARBA00022679"/>
    </source>
</evidence>
<feature type="domain" description="Phosphoribosyl-dephospho-CoA transferase MdcG C-terminal" evidence="3">
    <location>
        <begin position="84"/>
        <end position="205"/>
    </location>
</feature>
<dbReference type="AlphaFoldDB" id="A0A495VS99"/>
<keyword evidence="6" id="KW-1185">Reference proteome</keyword>
<sequence>MRHDLVYLQPEAAWQSPCAAAGSPMAQAVQRWLAAGRPLVAARQPADEQMLLLGLTLPTGQGRHRLSIRAEPAAVARCRPPLALAQCLHRLPATYAPELRMLAERAQAGAITFGVYGSLAWEVISGESYRHQASDIDLICEIASKRQLMIALGELALAADRLPCRLDGEIRFPDGNAVAWREVLAHLQTPEMPVLAKGQRDVALLPLVRLIETLSPEHRDD</sequence>
<dbReference type="InterPro" id="IPR017557">
    <property type="entry name" value="Holo-ACP_synthase"/>
</dbReference>
<organism evidence="5 6">
    <name type="scientific">Azonexus fungiphilus</name>
    <dbReference type="NCBI Taxonomy" id="146940"/>
    <lineage>
        <taxon>Bacteria</taxon>
        <taxon>Pseudomonadati</taxon>
        <taxon>Pseudomonadota</taxon>
        <taxon>Betaproteobacteria</taxon>
        <taxon>Rhodocyclales</taxon>
        <taxon>Azonexaceae</taxon>
        <taxon>Azonexus</taxon>
    </lineage>
</organism>
<dbReference type="Pfam" id="PF20866">
    <property type="entry name" value="MdcG_N"/>
    <property type="match status" value="1"/>
</dbReference>
<dbReference type="InterPro" id="IPR049180">
    <property type="entry name" value="MdcG_C"/>
</dbReference>
<dbReference type="InterPro" id="IPR048903">
    <property type="entry name" value="MdcG_N"/>
</dbReference>
<keyword evidence="2" id="KW-0548">Nucleotidyltransferase</keyword>
<gene>
    <name evidence="5" type="ORF">DFR40_2510</name>
</gene>
<evidence type="ECO:0000259" key="3">
    <source>
        <dbReference type="Pfam" id="PF10620"/>
    </source>
</evidence>
<dbReference type="Pfam" id="PF10620">
    <property type="entry name" value="MdcG"/>
    <property type="match status" value="1"/>
</dbReference>
<evidence type="ECO:0000259" key="4">
    <source>
        <dbReference type="Pfam" id="PF20866"/>
    </source>
</evidence>
<proteinExistence type="predicted"/>
<dbReference type="NCBIfam" id="TIGR03135">
    <property type="entry name" value="malonate_mdcG"/>
    <property type="match status" value="1"/>
</dbReference>